<dbReference type="GO" id="GO:0042742">
    <property type="term" value="P:defense response to bacterium"/>
    <property type="evidence" value="ECO:0007669"/>
    <property type="project" value="InterPro"/>
</dbReference>
<evidence type="ECO:0000256" key="1">
    <source>
        <dbReference type="ARBA" id="ARBA00023157"/>
    </source>
</evidence>
<dbReference type="PROSITE" id="PS50015">
    <property type="entry name" value="SAP_B"/>
    <property type="match status" value="1"/>
</dbReference>
<dbReference type="InterPro" id="IPR038847">
    <property type="entry name" value="Granulysin-like"/>
</dbReference>
<feature type="non-terminal residue" evidence="3">
    <location>
        <position position="93"/>
    </location>
</feature>
<dbReference type="PANTHER" id="PTHR15541:SF2">
    <property type="entry name" value="GRANULYSIN"/>
    <property type="match status" value="1"/>
</dbReference>
<proteinExistence type="predicted"/>
<dbReference type="SMART" id="SM00741">
    <property type="entry name" value="SapB"/>
    <property type="match status" value="1"/>
</dbReference>
<dbReference type="InterPro" id="IPR008139">
    <property type="entry name" value="SaposinB_dom"/>
</dbReference>
<gene>
    <name evidence="3" type="primary">Nkl</name>
    <name evidence="3" type="ORF">RHIAFR_R04856</name>
</gene>
<dbReference type="InterPro" id="IPR011001">
    <property type="entry name" value="Saposin-like"/>
</dbReference>
<accession>A0A7L1IPJ7</accession>
<evidence type="ECO:0000313" key="3">
    <source>
        <dbReference type="EMBL" id="NXN40365.1"/>
    </source>
</evidence>
<feature type="domain" description="Saposin B-type" evidence="2">
    <location>
        <begin position="7"/>
        <end position="93"/>
    </location>
</feature>
<dbReference type="Proteomes" id="UP000525158">
    <property type="component" value="Unassembled WGS sequence"/>
</dbReference>
<dbReference type="GO" id="GO:0061844">
    <property type="term" value="P:antimicrobial humoral immune response mediated by antimicrobial peptide"/>
    <property type="evidence" value="ECO:0007669"/>
    <property type="project" value="TreeGrafter"/>
</dbReference>
<dbReference type="SUPFAM" id="SSF47862">
    <property type="entry name" value="Saposin"/>
    <property type="match status" value="1"/>
</dbReference>
<evidence type="ECO:0000313" key="4">
    <source>
        <dbReference type="Proteomes" id="UP000525158"/>
    </source>
</evidence>
<dbReference type="EMBL" id="VXBO01006471">
    <property type="protein sequence ID" value="NXN40365.1"/>
    <property type="molecule type" value="Genomic_DNA"/>
</dbReference>
<organism evidence="3 4">
    <name type="scientific">Smutsornis africanus</name>
    <name type="common">Double-banded courser</name>
    <name type="synonym">Rhinoptilus africanus</name>
    <dbReference type="NCBI Taxonomy" id="240209"/>
    <lineage>
        <taxon>Eukaryota</taxon>
        <taxon>Metazoa</taxon>
        <taxon>Chordata</taxon>
        <taxon>Craniata</taxon>
        <taxon>Vertebrata</taxon>
        <taxon>Euteleostomi</taxon>
        <taxon>Archelosauria</taxon>
        <taxon>Archosauria</taxon>
        <taxon>Dinosauria</taxon>
        <taxon>Saurischia</taxon>
        <taxon>Theropoda</taxon>
        <taxon>Coelurosauria</taxon>
        <taxon>Aves</taxon>
        <taxon>Neognathae</taxon>
        <taxon>Neoaves</taxon>
        <taxon>Charadriiformes</taxon>
        <taxon>Glareolidae</taxon>
        <taxon>Rhinoptilus</taxon>
    </lineage>
</organism>
<keyword evidence="1" id="KW-1015">Disulfide bond</keyword>
<keyword evidence="4" id="KW-1185">Reference proteome</keyword>
<comment type="caution">
    <text evidence="3">The sequence shown here is derived from an EMBL/GenBank/DDBJ whole genome shotgun (WGS) entry which is preliminary data.</text>
</comment>
<evidence type="ECO:0000259" key="2">
    <source>
        <dbReference type="PROSITE" id="PS50015"/>
    </source>
</evidence>
<name>A0A7L1IPJ7_SMUAF</name>
<dbReference type="GO" id="GO:0031640">
    <property type="term" value="P:killing of cells of another organism"/>
    <property type="evidence" value="ECO:0007669"/>
    <property type="project" value="TreeGrafter"/>
</dbReference>
<dbReference type="PANTHER" id="PTHR15541">
    <property type="entry name" value="GRANULYSIN RELATED"/>
    <property type="match status" value="1"/>
</dbReference>
<dbReference type="AlphaFoldDB" id="A0A7L1IPJ7"/>
<dbReference type="Gene3D" id="1.10.225.10">
    <property type="entry name" value="Saposin-like"/>
    <property type="match status" value="1"/>
</dbReference>
<reference evidence="3 4" key="1">
    <citation type="submission" date="2019-09" db="EMBL/GenBank/DDBJ databases">
        <title>Bird 10,000 Genomes (B10K) Project - Family phase.</title>
        <authorList>
            <person name="Zhang G."/>
        </authorList>
    </citation>
    <scope>NUCLEOTIDE SEQUENCE [LARGE SCALE GENOMIC DNA]</scope>
    <source>
        <strain evidence="3">B10K-DU-002-36</strain>
        <tissue evidence="3">Muscle</tissue>
    </source>
</reference>
<dbReference type="GO" id="GO:0044194">
    <property type="term" value="C:cytolytic granule"/>
    <property type="evidence" value="ECO:0007669"/>
    <property type="project" value="TreeGrafter"/>
</dbReference>
<feature type="non-terminal residue" evidence="3">
    <location>
        <position position="1"/>
    </location>
</feature>
<protein>
    <submittedName>
        <fullName evidence="3">NKL protein</fullName>
    </submittedName>
</protein>
<sequence>DMWGLGRGRECSSCTKLVELIKGTAGDDPDEAAVEAAVDKVCQMLGKRLIQAGKWLVPVCKWLVNKSWEGISEALRNGDQPQDPCAAFSFCKA</sequence>